<dbReference type="InterPro" id="IPR039420">
    <property type="entry name" value="WalR-like"/>
</dbReference>
<dbReference type="GO" id="GO:0000160">
    <property type="term" value="P:phosphorelay signal transduction system"/>
    <property type="evidence" value="ECO:0007669"/>
    <property type="project" value="InterPro"/>
</dbReference>
<keyword evidence="6" id="KW-0597">Phosphoprotein</keyword>
<accession>A0AAW9IYI4</accession>
<reference evidence="8" key="1">
    <citation type="submission" date="2019-11" db="EMBL/GenBank/DDBJ databases">
        <title>Characterization of Clostridium perfringens isolates from swine manure treated agricultural soils.</title>
        <authorList>
            <person name="Wushke S.T."/>
        </authorList>
    </citation>
    <scope>NUCLEOTIDE SEQUENCE</scope>
    <source>
        <strain evidence="8">X15</strain>
    </source>
</reference>
<comment type="function">
    <text evidence="5">May play the central regulatory role in sporulation. It may be an element of the effector pathway responsible for the activation of sporulation genes in response to nutritional stress. Spo0A may act in concert with spo0H (a sigma factor) to control the expression of some genes that are critical to the sporulation process.</text>
</comment>
<keyword evidence="2" id="KW-0805">Transcription regulation</keyword>
<name>A0AAW9IYI4_CLOPF</name>
<feature type="modified residue" description="4-aspartylphosphate" evidence="6">
    <location>
        <position position="55"/>
    </location>
</feature>
<keyword evidence="4" id="KW-0804">Transcription</keyword>
<dbReference type="InterPro" id="IPR011006">
    <property type="entry name" value="CheY-like_superfamily"/>
</dbReference>
<dbReference type="InterPro" id="IPR058245">
    <property type="entry name" value="NreC/VraR/RcsB-like_REC"/>
</dbReference>
<evidence type="ECO:0000256" key="2">
    <source>
        <dbReference type="ARBA" id="ARBA00023015"/>
    </source>
</evidence>
<organism evidence="8 9">
    <name type="scientific">Clostridium perfringens</name>
    <dbReference type="NCBI Taxonomy" id="1502"/>
    <lineage>
        <taxon>Bacteria</taxon>
        <taxon>Bacillati</taxon>
        <taxon>Bacillota</taxon>
        <taxon>Clostridia</taxon>
        <taxon>Eubacteriales</taxon>
        <taxon>Clostridiaceae</taxon>
        <taxon>Clostridium</taxon>
    </lineage>
</organism>
<feature type="domain" description="Response regulatory" evidence="7">
    <location>
        <begin position="4"/>
        <end position="100"/>
    </location>
</feature>
<dbReference type="RefSeq" id="WP_322413537.1">
    <property type="nucleotide sequence ID" value="NZ_WNVG01001387.1"/>
</dbReference>
<feature type="non-terminal residue" evidence="8">
    <location>
        <position position="100"/>
    </location>
</feature>
<sequence>MSIKLVLADDDALIRESLKIILSSHSEIEVVGAFENGKDAIEFLLNNHVDIALLDVRMPLINGVIATGEISRKTNTKVIILTTFDEDEYIRDGIRNGAKG</sequence>
<evidence type="ECO:0000256" key="6">
    <source>
        <dbReference type="PROSITE-ProRule" id="PRU00169"/>
    </source>
</evidence>
<evidence type="ECO:0000256" key="5">
    <source>
        <dbReference type="ARBA" id="ARBA00024867"/>
    </source>
</evidence>
<dbReference type="PANTHER" id="PTHR43214:SF40">
    <property type="entry name" value="TRANSCRIPTIONAL REGULATORY PROTEIN LNRK"/>
    <property type="match status" value="1"/>
</dbReference>
<dbReference type="SUPFAM" id="SSF52172">
    <property type="entry name" value="CheY-like"/>
    <property type="match status" value="1"/>
</dbReference>
<evidence type="ECO:0000256" key="3">
    <source>
        <dbReference type="ARBA" id="ARBA00023125"/>
    </source>
</evidence>
<dbReference type="InterPro" id="IPR001789">
    <property type="entry name" value="Sig_transdc_resp-reg_receiver"/>
</dbReference>
<dbReference type="EMBL" id="WNVG01001387">
    <property type="protein sequence ID" value="MDZ5035216.1"/>
    <property type="molecule type" value="Genomic_DNA"/>
</dbReference>
<evidence type="ECO:0000313" key="9">
    <source>
        <dbReference type="Proteomes" id="UP001289066"/>
    </source>
</evidence>
<dbReference type="PANTHER" id="PTHR43214">
    <property type="entry name" value="TWO-COMPONENT RESPONSE REGULATOR"/>
    <property type="match status" value="1"/>
</dbReference>
<dbReference type="Pfam" id="PF00072">
    <property type="entry name" value="Response_reg"/>
    <property type="match status" value="1"/>
</dbReference>
<dbReference type="PROSITE" id="PS50110">
    <property type="entry name" value="RESPONSE_REGULATORY"/>
    <property type="match status" value="1"/>
</dbReference>
<dbReference type="GO" id="GO:0003677">
    <property type="term" value="F:DNA binding"/>
    <property type="evidence" value="ECO:0007669"/>
    <property type="project" value="UniProtKB-KW"/>
</dbReference>
<dbReference type="Gene3D" id="3.40.50.2300">
    <property type="match status" value="1"/>
</dbReference>
<gene>
    <name evidence="8" type="ORF">GNF81_21255</name>
</gene>
<keyword evidence="3" id="KW-0238">DNA-binding</keyword>
<dbReference type="CDD" id="cd17535">
    <property type="entry name" value="REC_NarL-like"/>
    <property type="match status" value="1"/>
</dbReference>
<evidence type="ECO:0000256" key="4">
    <source>
        <dbReference type="ARBA" id="ARBA00023163"/>
    </source>
</evidence>
<evidence type="ECO:0000259" key="7">
    <source>
        <dbReference type="PROSITE" id="PS50110"/>
    </source>
</evidence>
<evidence type="ECO:0000313" key="8">
    <source>
        <dbReference type="EMBL" id="MDZ5035216.1"/>
    </source>
</evidence>
<proteinExistence type="predicted"/>
<comment type="caution">
    <text evidence="8">The sequence shown here is derived from an EMBL/GenBank/DDBJ whole genome shotgun (WGS) entry which is preliminary data.</text>
</comment>
<protein>
    <recommendedName>
        <fullName evidence="1">Stage 0 sporulation protein A homolog</fullName>
    </recommendedName>
</protein>
<dbReference type="AlphaFoldDB" id="A0AAW9IYI4"/>
<evidence type="ECO:0000256" key="1">
    <source>
        <dbReference type="ARBA" id="ARBA00018672"/>
    </source>
</evidence>
<dbReference type="SMART" id="SM00448">
    <property type="entry name" value="REC"/>
    <property type="match status" value="1"/>
</dbReference>
<dbReference type="Proteomes" id="UP001289066">
    <property type="component" value="Unassembled WGS sequence"/>
</dbReference>